<name>G9NPU3_HYPAI</name>
<evidence type="ECO:0000313" key="1">
    <source>
        <dbReference type="EMBL" id="EHK47096.1"/>
    </source>
</evidence>
<dbReference type="HOGENOM" id="CLU_2360012_0_0_1"/>
<dbReference type="AlphaFoldDB" id="G9NPU3"/>
<dbReference type="Proteomes" id="UP000005426">
    <property type="component" value="Unassembled WGS sequence"/>
</dbReference>
<dbReference type="EMBL" id="ABDG02000021">
    <property type="protein sequence ID" value="EHK47096.1"/>
    <property type="molecule type" value="Genomic_DNA"/>
</dbReference>
<proteinExistence type="predicted"/>
<gene>
    <name evidence="1" type="ORF">TRIATDRAFT_291314</name>
</gene>
<reference evidence="1 2" key="1">
    <citation type="journal article" date="2011" name="Genome Biol.">
        <title>Comparative genome sequence analysis underscores mycoparasitism as the ancestral life style of Trichoderma.</title>
        <authorList>
            <person name="Kubicek C.P."/>
            <person name="Herrera-Estrella A."/>
            <person name="Seidl-Seiboth V."/>
            <person name="Martinez D.A."/>
            <person name="Druzhinina I.S."/>
            <person name="Thon M."/>
            <person name="Zeilinger S."/>
            <person name="Casas-Flores S."/>
            <person name="Horwitz B.A."/>
            <person name="Mukherjee P.K."/>
            <person name="Mukherjee M."/>
            <person name="Kredics L."/>
            <person name="Alcaraz L.D."/>
            <person name="Aerts A."/>
            <person name="Antal Z."/>
            <person name="Atanasova L."/>
            <person name="Cervantes-Badillo M.G."/>
            <person name="Challacombe J."/>
            <person name="Chertkov O."/>
            <person name="McCluskey K."/>
            <person name="Coulpier F."/>
            <person name="Deshpande N."/>
            <person name="von Doehren H."/>
            <person name="Ebbole D.J."/>
            <person name="Esquivel-Naranjo E.U."/>
            <person name="Fekete E."/>
            <person name="Flipphi M."/>
            <person name="Glaser F."/>
            <person name="Gomez-Rodriguez E.Y."/>
            <person name="Gruber S."/>
            <person name="Han C."/>
            <person name="Henrissat B."/>
            <person name="Hermosa R."/>
            <person name="Hernandez-Onate M."/>
            <person name="Karaffa L."/>
            <person name="Kosti I."/>
            <person name="Le Crom S."/>
            <person name="Lindquist E."/>
            <person name="Lucas S."/>
            <person name="Luebeck M."/>
            <person name="Luebeck P.S."/>
            <person name="Margeot A."/>
            <person name="Metz B."/>
            <person name="Misra M."/>
            <person name="Nevalainen H."/>
            <person name="Omann M."/>
            <person name="Packer N."/>
            <person name="Perrone G."/>
            <person name="Uresti-Rivera E.E."/>
            <person name="Salamov A."/>
            <person name="Schmoll M."/>
            <person name="Seiboth B."/>
            <person name="Shapiro H."/>
            <person name="Sukno S."/>
            <person name="Tamayo-Ramos J.A."/>
            <person name="Tisch D."/>
            <person name="Wiest A."/>
            <person name="Wilkinson H.H."/>
            <person name="Zhang M."/>
            <person name="Coutinho P.M."/>
            <person name="Kenerley C.M."/>
            <person name="Monte E."/>
            <person name="Baker S.E."/>
            <person name="Grigoriev I.V."/>
        </authorList>
    </citation>
    <scope>NUCLEOTIDE SEQUENCE [LARGE SCALE GENOMIC DNA]</scope>
    <source>
        <strain evidence="2">ATCC 20476 / IMI 206040</strain>
    </source>
</reference>
<comment type="caution">
    <text evidence="1">The sequence shown here is derived from an EMBL/GenBank/DDBJ whole genome shotgun (WGS) entry which is preliminary data.</text>
</comment>
<accession>G9NPU3</accession>
<organism evidence="1 2">
    <name type="scientific">Hypocrea atroviridis (strain ATCC 20476 / IMI 206040)</name>
    <name type="common">Trichoderma atroviride</name>
    <dbReference type="NCBI Taxonomy" id="452589"/>
    <lineage>
        <taxon>Eukaryota</taxon>
        <taxon>Fungi</taxon>
        <taxon>Dikarya</taxon>
        <taxon>Ascomycota</taxon>
        <taxon>Pezizomycotina</taxon>
        <taxon>Sordariomycetes</taxon>
        <taxon>Hypocreomycetidae</taxon>
        <taxon>Hypocreales</taxon>
        <taxon>Hypocreaceae</taxon>
        <taxon>Trichoderma</taxon>
    </lineage>
</organism>
<keyword evidence="2" id="KW-1185">Reference proteome</keyword>
<protein>
    <submittedName>
        <fullName evidence="1">Uncharacterized protein</fullName>
    </submittedName>
</protein>
<evidence type="ECO:0000313" key="2">
    <source>
        <dbReference type="Proteomes" id="UP000005426"/>
    </source>
</evidence>
<sequence length="96" mass="9898">MPLFFLSSPKPLGSPCHTDAIEIPDFLWPLCLVLLPTPLDHADPCPASCLPANVSLCSACPMQGPGAFVPPIKAVHSPTLQLSAASDRAGAAVPQA</sequence>